<dbReference type="SMART" id="SM00388">
    <property type="entry name" value="HisKA"/>
    <property type="match status" value="1"/>
</dbReference>
<dbReference type="EMBL" id="CP058561">
    <property type="protein sequence ID" value="QUH28804.1"/>
    <property type="molecule type" value="Genomic_DNA"/>
</dbReference>
<dbReference type="SUPFAM" id="SSF53850">
    <property type="entry name" value="Periplasmic binding protein-like II"/>
    <property type="match status" value="1"/>
</dbReference>
<organism evidence="10 11">
    <name type="scientific">Vallitalea guaymasensis</name>
    <dbReference type="NCBI Taxonomy" id="1185412"/>
    <lineage>
        <taxon>Bacteria</taxon>
        <taxon>Bacillati</taxon>
        <taxon>Bacillota</taxon>
        <taxon>Clostridia</taxon>
        <taxon>Lachnospirales</taxon>
        <taxon>Vallitaleaceae</taxon>
        <taxon>Vallitalea</taxon>
    </lineage>
</organism>
<dbReference type="InterPro" id="IPR001638">
    <property type="entry name" value="Solute-binding_3/MltF_N"/>
</dbReference>
<reference evidence="10 11" key="1">
    <citation type="submission" date="2020-07" db="EMBL/GenBank/DDBJ databases">
        <title>Vallitalea guaymasensis genome.</title>
        <authorList>
            <person name="Postec A."/>
        </authorList>
    </citation>
    <scope>NUCLEOTIDE SEQUENCE [LARGE SCALE GENOMIC DNA]</scope>
    <source>
        <strain evidence="10 11">Ra1766G1</strain>
    </source>
</reference>
<dbReference type="CDD" id="cd01007">
    <property type="entry name" value="PBP2_BvgS_HisK_like"/>
    <property type="match status" value="1"/>
</dbReference>
<evidence type="ECO:0000313" key="10">
    <source>
        <dbReference type="EMBL" id="QUH28804.1"/>
    </source>
</evidence>
<gene>
    <name evidence="10" type="ORF">HYG85_07710</name>
</gene>
<evidence type="ECO:0000256" key="5">
    <source>
        <dbReference type="ARBA" id="ARBA00022679"/>
    </source>
</evidence>
<dbReference type="Gene3D" id="1.10.287.130">
    <property type="match status" value="1"/>
</dbReference>
<dbReference type="GO" id="GO:0016020">
    <property type="term" value="C:membrane"/>
    <property type="evidence" value="ECO:0007669"/>
    <property type="project" value="UniProtKB-SubCell"/>
</dbReference>
<dbReference type="InterPro" id="IPR003661">
    <property type="entry name" value="HisK_dim/P_dom"/>
</dbReference>
<dbReference type="Proteomes" id="UP000677305">
    <property type="component" value="Chromosome"/>
</dbReference>
<evidence type="ECO:0000256" key="8">
    <source>
        <dbReference type="SAM" id="Phobius"/>
    </source>
</evidence>
<dbReference type="InterPro" id="IPR005467">
    <property type="entry name" value="His_kinase_dom"/>
</dbReference>
<dbReference type="InterPro" id="IPR050736">
    <property type="entry name" value="Sensor_HK_Regulatory"/>
</dbReference>
<dbReference type="PRINTS" id="PR00344">
    <property type="entry name" value="BCTRLSENSOR"/>
</dbReference>
<dbReference type="PROSITE" id="PS50109">
    <property type="entry name" value="HIS_KIN"/>
    <property type="match status" value="1"/>
</dbReference>
<name>A0A8J8M9J2_9FIRM</name>
<dbReference type="SUPFAM" id="SSF55874">
    <property type="entry name" value="ATPase domain of HSP90 chaperone/DNA topoisomerase II/histidine kinase"/>
    <property type="match status" value="1"/>
</dbReference>
<keyword evidence="11" id="KW-1185">Reference proteome</keyword>
<keyword evidence="4" id="KW-0597">Phosphoprotein</keyword>
<dbReference type="InterPro" id="IPR004358">
    <property type="entry name" value="Sig_transdc_His_kin-like_C"/>
</dbReference>
<dbReference type="Pfam" id="PF00512">
    <property type="entry name" value="HisKA"/>
    <property type="match status" value="1"/>
</dbReference>
<keyword evidence="8" id="KW-0472">Membrane</keyword>
<dbReference type="PANTHER" id="PTHR43711:SF1">
    <property type="entry name" value="HISTIDINE KINASE 1"/>
    <property type="match status" value="1"/>
</dbReference>
<sequence length="554" mass="64234">MRKLKIVIVLALISIILSIATFNQPKKHEDIFINSNNIEGKQNLRKDIFTQKELEWIEYNKNKIFKVGLAIDYAPIEYIDKKGNPKGLGTEILRKVNEITGLKFRLYDNIENETWDDMLNNIYSGKIDILSTVSNTEKRSKGILFSKPYIETTLVILGHKDNLIVCNDLKALTDKKLVCMKGYFLADDLLLDNPDTNITLVKNTEEAIKYVNNKKADYTICEIPLYTYYKEKDIYRNIRIIGEIKEKNPIMVGVRKGLEPLVDIVNKTIENINQNEIYEKALVIPNESNSEKKLIIIIIILVIILSVVIKYLHDTFKKLVKAKKETEKANKEITRFMTNISHDLRTPITVILGYTQAIIDGHVKDSKDKDKYIERIYQRTKYLNELIEDFFLVARLEDNKITIFKEPVDINKLITSIVLEMELSFNNKDIDLVLELDENITEPIEIDKLKMYRAIENLINNAIKYTNQNGTIKIKTKLCDNSQVEISIQDNGIGIKEEDIPYLFDRYFKGKNRGKNKESFGLGLYITKEVINKHDGRIWVESKLNEGSVFYILI</sequence>
<dbReference type="KEGG" id="vgu:HYG85_07710"/>
<evidence type="ECO:0000256" key="2">
    <source>
        <dbReference type="ARBA" id="ARBA00004370"/>
    </source>
</evidence>
<dbReference type="InterPro" id="IPR003594">
    <property type="entry name" value="HATPase_dom"/>
</dbReference>
<keyword evidence="5" id="KW-0808">Transferase</keyword>
<dbReference type="FunFam" id="3.30.565.10:FF:000006">
    <property type="entry name" value="Sensor histidine kinase WalK"/>
    <property type="match status" value="1"/>
</dbReference>
<accession>A0A8J8M9J2</accession>
<dbReference type="Pfam" id="PF00497">
    <property type="entry name" value="SBP_bac_3"/>
    <property type="match status" value="1"/>
</dbReference>
<dbReference type="RefSeq" id="WP_212693011.1">
    <property type="nucleotide sequence ID" value="NZ_CP058561.1"/>
</dbReference>
<dbReference type="PANTHER" id="PTHR43711">
    <property type="entry name" value="TWO-COMPONENT HISTIDINE KINASE"/>
    <property type="match status" value="1"/>
</dbReference>
<evidence type="ECO:0000256" key="7">
    <source>
        <dbReference type="ARBA" id="ARBA00023012"/>
    </source>
</evidence>
<dbReference type="Pfam" id="PF02518">
    <property type="entry name" value="HATPase_c"/>
    <property type="match status" value="1"/>
</dbReference>
<evidence type="ECO:0000256" key="3">
    <source>
        <dbReference type="ARBA" id="ARBA00012438"/>
    </source>
</evidence>
<dbReference type="CDD" id="cd00075">
    <property type="entry name" value="HATPase"/>
    <property type="match status" value="1"/>
</dbReference>
<dbReference type="Gene3D" id="3.40.190.10">
    <property type="entry name" value="Periplasmic binding protein-like II"/>
    <property type="match status" value="2"/>
</dbReference>
<evidence type="ECO:0000313" key="11">
    <source>
        <dbReference type="Proteomes" id="UP000677305"/>
    </source>
</evidence>
<keyword evidence="6" id="KW-0418">Kinase</keyword>
<dbReference type="GO" id="GO:0000155">
    <property type="term" value="F:phosphorelay sensor kinase activity"/>
    <property type="evidence" value="ECO:0007669"/>
    <property type="project" value="InterPro"/>
</dbReference>
<comment type="subcellular location">
    <subcellularLocation>
        <location evidence="2">Membrane</location>
    </subcellularLocation>
</comment>
<dbReference type="CDD" id="cd00082">
    <property type="entry name" value="HisKA"/>
    <property type="match status" value="1"/>
</dbReference>
<dbReference type="SMART" id="SM00387">
    <property type="entry name" value="HATPase_c"/>
    <property type="match status" value="1"/>
</dbReference>
<comment type="catalytic activity">
    <reaction evidence="1">
        <text>ATP + protein L-histidine = ADP + protein N-phospho-L-histidine.</text>
        <dbReference type="EC" id="2.7.13.3"/>
    </reaction>
</comment>
<feature type="transmembrane region" description="Helical" evidence="8">
    <location>
        <begin position="294"/>
        <end position="313"/>
    </location>
</feature>
<evidence type="ECO:0000259" key="9">
    <source>
        <dbReference type="PROSITE" id="PS50109"/>
    </source>
</evidence>
<dbReference type="InterPro" id="IPR036890">
    <property type="entry name" value="HATPase_C_sf"/>
</dbReference>
<protein>
    <recommendedName>
        <fullName evidence="3">histidine kinase</fullName>
        <ecNumber evidence="3">2.7.13.3</ecNumber>
    </recommendedName>
</protein>
<dbReference type="AlphaFoldDB" id="A0A8J8M9J2"/>
<keyword evidence="8" id="KW-0812">Transmembrane</keyword>
<keyword evidence="8" id="KW-1133">Transmembrane helix</keyword>
<dbReference type="SUPFAM" id="SSF47384">
    <property type="entry name" value="Homodimeric domain of signal transducing histidine kinase"/>
    <property type="match status" value="1"/>
</dbReference>
<evidence type="ECO:0000256" key="1">
    <source>
        <dbReference type="ARBA" id="ARBA00000085"/>
    </source>
</evidence>
<dbReference type="InterPro" id="IPR036097">
    <property type="entry name" value="HisK_dim/P_sf"/>
</dbReference>
<feature type="domain" description="Histidine kinase" evidence="9">
    <location>
        <begin position="339"/>
        <end position="554"/>
    </location>
</feature>
<dbReference type="EC" id="2.7.13.3" evidence="3"/>
<dbReference type="Gene3D" id="3.30.565.10">
    <property type="entry name" value="Histidine kinase-like ATPase, C-terminal domain"/>
    <property type="match status" value="1"/>
</dbReference>
<proteinExistence type="predicted"/>
<dbReference type="SMART" id="SM00062">
    <property type="entry name" value="PBPb"/>
    <property type="match status" value="1"/>
</dbReference>
<keyword evidence="7" id="KW-0902">Two-component regulatory system</keyword>
<evidence type="ECO:0000256" key="6">
    <source>
        <dbReference type="ARBA" id="ARBA00022777"/>
    </source>
</evidence>
<evidence type="ECO:0000256" key="4">
    <source>
        <dbReference type="ARBA" id="ARBA00022553"/>
    </source>
</evidence>